<organism evidence="1 2">
    <name type="scientific">Candidatus Buchananbacteria bacterium RIFCSPHIGHO2_01_FULL_44_11</name>
    <dbReference type="NCBI Taxonomy" id="1797535"/>
    <lineage>
        <taxon>Bacteria</taxon>
        <taxon>Candidatus Buchananiibacteriota</taxon>
    </lineage>
</organism>
<dbReference type="STRING" id="1797535.A2744_02615"/>
<protein>
    <submittedName>
        <fullName evidence="1">Uncharacterized protein</fullName>
    </submittedName>
</protein>
<proteinExistence type="predicted"/>
<comment type="caution">
    <text evidence="1">The sequence shown here is derived from an EMBL/GenBank/DDBJ whole genome shotgun (WGS) entry which is preliminary data.</text>
</comment>
<name>A0A1G1XY82_9BACT</name>
<reference evidence="1 2" key="1">
    <citation type="journal article" date="2016" name="Nat. Commun.">
        <title>Thousands of microbial genomes shed light on interconnected biogeochemical processes in an aquifer system.</title>
        <authorList>
            <person name="Anantharaman K."/>
            <person name="Brown C.T."/>
            <person name="Hug L.A."/>
            <person name="Sharon I."/>
            <person name="Castelle C.J."/>
            <person name="Probst A.J."/>
            <person name="Thomas B.C."/>
            <person name="Singh A."/>
            <person name="Wilkins M.J."/>
            <person name="Karaoz U."/>
            <person name="Brodie E.L."/>
            <person name="Williams K.H."/>
            <person name="Hubbard S.S."/>
            <person name="Banfield J.F."/>
        </authorList>
    </citation>
    <scope>NUCLEOTIDE SEQUENCE [LARGE SCALE GENOMIC DNA]</scope>
</reference>
<dbReference type="AlphaFoldDB" id="A0A1G1XY82"/>
<evidence type="ECO:0000313" key="2">
    <source>
        <dbReference type="Proteomes" id="UP000178240"/>
    </source>
</evidence>
<accession>A0A1G1XY82</accession>
<gene>
    <name evidence="1" type="ORF">A2744_02615</name>
</gene>
<sequence length="451" mass="52120">MPESNITQLAARFADGLKPVQLIHDIKSSAVLKDKNTKQTITQLVDYLVWYGESREAYKVVAAFEQLINQLPAEEKVRMREEYHAVISRLHFLTLQYRSDDEVLKIIEFGLAAALHDPELLVVEYLRQKLLDFFVLKKRDEYKLRLNQAINKNNEQLTTAKVPLRDGEQRGTTQNWLKHYISSVGVGVASNLAKAEYFLLLNTLPNLTNQEKRVVKDFIEIVEFIKKSSLSLEGLEESVIFIDKDGKRKMFSQGIIEDFSSQRYFQISNKERKLLEPIVSNAPPAIVSTSEQEILLAYQGDKKQKKEIAKVEGKLAKKLRDDIVKLRAEFFKAVQAKDIVKTVAILRILAQKQDLEPILQQDEKLFKFLAVTWERQYGKDLAAEFKKNPAQFKFVRLFLRYVLEQRLGLGRNDAARLGMQVGNILVSLGKPEYKQVAYFDVKTKIFNWFEE</sequence>
<evidence type="ECO:0000313" key="1">
    <source>
        <dbReference type="EMBL" id="OGY44998.1"/>
    </source>
</evidence>
<dbReference type="Proteomes" id="UP000178240">
    <property type="component" value="Unassembled WGS sequence"/>
</dbReference>
<dbReference type="EMBL" id="MHIE01000029">
    <property type="protein sequence ID" value="OGY44998.1"/>
    <property type="molecule type" value="Genomic_DNA"/>
</dbReference>